<evidence type="ECO:0000313" key="2">
    <source>
        <dbReference type="Proteomes" id="UP001147746"/>
    </source>
</evidence>
<reference evidence="1" key="1">
    <citation type="submission" date="2022-12" db="EMBL/GenBank/DDBJ databases">
        <authorList>
            <person name="Petersen C."/>
        </authorList>
    </citation>
    <scope>NUCLEOTIDE SEQUENCE</scope>
    <source>
        <strain evidence="1">IBT 21472</strain>
    </source>
</reference>
<accession>A0A9W9PN55</accession>
<sequence>MTRLAVQNRHDLFNVYLASREFHFLTTPALYRTVVITPACAPSIDSGARGQTRARRSALDVLITRLRYENGNTPRVHVREVVLSHIDTRGLGASWEVINRLPNVRNVM</sequence>
<keyword evidence="2" id="KW-1185">Reference proteome</keyword>
<reference evidence="1" key="2">
    <citation type="journal article" date="2023" name="IMA Fungus">
        <title>Comparative genomic study of the Penicillium genus elucidates a diverse pangenome and 15 lateral gene transfer events.</title>
        <authorList>
            <person name="Petersen C."/>
            <person name="Sorensen T."/>
            <person name="Nielsen M.R."/>
            <person name="Sondergaard T.E."/>
            <person name="Sorensen J.L."/>
            <person name="Fitzpatrick D.A."/>
            <person name="Frisvad J.C."/>
            <person name="Nielsen K.L."/>
        </authorList>
    </citation>
    <scope>NUCLEOTIDE SEQUENCE</scope>
    <source>
        <strain evidence="1">IBT 21472</strain>
    </source>
</reference>
<protein>
    <submittedName>
        <fullName evidence="1">Uncharacterized protein</fullName>
    </submittedName>
</protein>
<comment type="caution">
    <text evidence="1">The sequence shown here is derived from an EMBL/GenBank/DDBJ whole genome shotgun (WGS) entry which is preliminary data.</text>
</comment>
<evidence type="ECO:0000313" key="1">
    <source>
        <dbReference type="EMBL" id="KAJ5302571.1"/>
    </source>
</evidence>
<dbReference type="Proteomes" id="UP001147746">
    <property type="component" value="Unassembled WGS sequence"/>
</dbReference>
<name>A0A9W9PN55_9EURO</name>
<dbReference type="AlphaFoldDB" id="A0A9W9PN55"/>
<organism evidence="1 2">
    <name type="scientific">Penicillium atrosanguineum</name>
    <dbReference type="NCBI Taxonomy" id="1132637"/>
    <lineage>
        <taxon>Eukaryota</taxon>
        <taxon>Fungi</taxon>
        <taxon>Dikarya</taxon>
        <taxon>Ascomycota</taxon>
        <taxon>Pezizomycotina</taxon>
        <taxon>Eurotiomycetes</taxon>
        <taxon>Eurotiomycetidae</taxon>
        <taxon>Eurotiales</taxon>
        <taxon>Aspergillaceae</taxon>
        <taxon>Penicillium</taxon>
    </lineage>
</organism>
<dbReference type="EMBL" id="JAPZBO010000009">
    <property type="protein sequence ID" value="KAJ5302571.1"/>
    <property type="molecule type" value="Genomic_DNA"/>
</dbReference>
<gene>
    <name evidence="1" type="ORF">N7476_009370</name>
</gene>
<proteinExistence type="predicted"/>